<evidence type="ECO:0000256" key="2">
    <source>
        <dbReference type="ARBA" id="ARBA00012185"/>
    </source>
</evidence>
<dbReference type="InterPro" id="IPR053943">
    <property type="entry name" value="RlmKL-like_Mtase_CS"/>
</dbReference>
<organism evidence="10 11">
    <name type="scientific">Candidatus Scalindua rubra</name>
    <dbReference type="NCBI Taxonomy" id="1872076"/>
    <lineage>
        <taxon>Bacteria</taxon>
        <taxon>Pseudomonadati</taxon>
        <taxon>Planctomycetota</taxon>
        <taxon>Candidatus Brocadiia</taxon>
        <taxon>Candidatus Brocadiales</taxon>
        <taxon>Candidatus Scalinduaceae</taxon>
        <taxon>Candidatus Scalindua</taxon>
    </lineage>
</organism>
<evidence type="ECO:0000313" key="11">
    <source>
        <dbReference type="Proteomes" id="UP000094056"/>
    </source>
</evidence>
<dbReference type="AlphaFoldDB" id="A0A1E3X7M5"/>
<keyword evidence="7" id="KW-0238">DNA-binding</keyword>
<keyword evidence="5" id="KW-0949">S-adenosyl-L-methionine</keyword>
<dbReference type="GO" id="GO:0005737">
    <property type="term" value="C:cytoplasm"/>
    <property type="evidence" value="ECO:0007669"/>
    <property type="project" value="TreeGrafter"/>
</dbReference>
<accession>A0A1E3X7M5</accession>
<dbReference type="EC" id="2.1.1.113" evidence="2"/>
<dbReference type="InterPro" id="IPR029063">
    <property type="entry name" value="SAM-dependent_MTases_sf"/>
</dbReference>
<dbReference type="GO" id="GO:0032259">
    <property type="term" value="P:methylation"/>
    <property type="evidence" value="ECO:0007669"/>
    <property type="project" value="UniProtKB-KW"/>
</dbReference>
<dbReference type="InterPro" id="IPR017985">
    <property type="entry name" value="MeTrfase_CN4_CS"/>
</dbReference>
<dbReference type="GO" id="GO:0003677">
    <property type="term" value="F:DNA binding"/>
    <property type="evidence" value="ECO:0007669"/>
    <property type="project" value="UniProtKB-KW"/>
</dbReference>
<dbReference type="PANTHER" id="PTHR13370">
    <property type="entry name" value="RNA METHYLASE-RELATED"/>
    <property type="match status" value="1"/>
</dbReference>
<keyword evidence="6" id="KW-0680">Restriction system</keyword>
<dbReference type="InterPro" id="IPR002941">
    <property type="entry name" value="DNA_methylase_N4/N6"/>
</dbReference>
<evidence type="ECO:0000256" key="1">
    <source>
        <dbReference type="ARBA" id="ARBA00010203"/>
    </source>
</evidence>
<protein>
    <recommendedName>
        <fullName evidence="2">site-specific DNA-methyltransferase (cytosine-N(4)-specific)</fullName>
        <ecNumber evidence="2">2.1.1.113</ecNumber>
    </recommendedName>
</protein>
<evidence type="ECO:0000256" key="4">
    <source>
        <dbReference type="ARBA" id="ARBA00022679"/>
    </source>
</evidence>
<dbReference type="EMBL" id="MAYW01000108">
    <property type="protein sequence ID" value="ODS31582.1"/>
    <property type="molecule type" value="Genomic_DNA"/>
</dbReference>
<dbReference type="PANTHER" id="PTHR13370:SF3">
    <property type="entry name" value="TRNA (GUANINE(10)-N2)-METHYLTRANSFERASE HOMOLOG"/>
    <property type="match status" value="1"/>
</dbReference>
<dbReference type="Pfam" id="PF01555">
    <property type="entry name" value="N6_N4_Mtase"/>
    <property type="match status" value="1"/>
</dbReference>
<dbReference type="PATRIC" id="fig|1872076.5.peg.3930"/>
<dbReference type="PROSITE" id="PS01261">
    <property type="entry name" value="UPF0020"/>
    <property type="match status" value="1"/>
</dbReference>
<evidence type="ECO:0000313" key="10">
    <source>
        <dbReference type="EMBL" id="ODS31582.1"/>
    </source>
</evidence>
<dbReference type="Proteomes" id="UP000094056">
    <property type="component" value="Unassembled WGS sequence"/>
</dbReference>
<dbReference type="GO" id="GO:0015667">
    <property type="term" value="F:site-specific DNA-methyltransferase (cytosine-N4-specific) activity"/>
    <property type="evidence" value="ECO:0007669"/>
    <property type="project" value="UniProtKB-EC"/>
</dbReference>
<reference evidence="10 11" key="1">
    <citation type="submission" date="2016-07" db="EMBL/GenBank/DDBJ databases">
        <title>Draft genome of Scalindua rubra, obtained from a brine-seawater interface in the Red Sea, sheds light on salt adaptation in anammox bacteria.</title>
        <authorList>
            <person name="Speth D.R."/>
            <person name="Lagkouvardos I."/>
            <person name="Wang Y."/>
            <person name="Qian P.-Y."/>
            <person name="Dutilh B.E."/>
            <person name="Jetten M.S."/>
        </authorList>
    </citation>
    <scope>NUCLEOTIDE SEQUENCE [LARGE SCALE GENOMIC DNA]</scope>
    <source>
        <strain evidence="10">BSI-1</strain>
    </source>
</reference>
<keyword evidence="3 10" id="KW-0489">Methyltransferase</keyword>
<dbReference type="SUPFAM" id="SSF53335">
    <property type="entry name" value="S-adenosyl-L-methionine-dependent methyltransferases"/>
    <property type="match status" value="3"/>
</dbReference>
<comment type="similarity">
    <text evidence="1">Belongs to the N(4)/N(6)-methyltransferase family. N(4) subfamily.</text>
</comment>
<name>A0A1E3X7M5_9BACT</name>
<dbReference type="PROSITE" id="PS00093">
    <property type="entry name" value="N4_MTASE"/>
    <property type="match status" value="1"/>
</dbReference>
<feature type="domain" description="DNA methylase N-4/N-6" evidence="9">
    <location>
        <begin position="35"/>
        <end position="85"/>
    </location>
</feature>
<evidence type="ECO:0000256" key="7">
    <source>
        <dbReference type="ARBA" id="ARBA00023125"/>
    </source>
</evidence>
<evidence type="ECO:0000256" key="3">
    <source>
        <dbReference type="ARBA" id="ARBA00022603"/>
    </source>
</evidence>
<comment type="caution">
    <text evidence="10">The sequence shown here is derived from an EMBL/GenBank/DDBJ whole genome shotgun (WGS) entry which is preliminary data.</text>
</comment>
<evidence type="ECO:0000256" key="5">
    <source>
        <dbReference type="ARBA" id="ARBA00022691"/>
    </source>
</evidence>
<gene>
    <name evidence="10" type="ORF">SCARUB_03303</name>
</gene>
<evidence type="ECO:0000256" key="8">
    <source>
        <dbReference type="ARBA" id="ARBA00049120"/>
    </source>
</evidence>
<proteinExistence type="inferred from homology"/>
<dbReference type="GO" id="GO:0008170">
    <property type="term" value="F:N-methyltransferase activity"/>
    <property type="evidence" value="ECO:0007669"/>
    <property type="project" value="InterPro"/>
</dbReference>
<evidence type="ECO:0000256" key="6">
    <source>
        <dbReference type="ARBA" id="ARBA00022747"/>
    </source>
</evidence>
<evidence type="ECO:0000259" key="9">
    <source>
        <dbReference type="Pfam" id="PF01555"/>
    </source>
</evidence>
<dbReference type="Gene3D" id="3.40.50.150">
    <property type="entry name" value="Vaccinia Virus protein VP39"/>
    <property type="match status" value="2"/>
</dbReference>
<comment type="catalytic activity">
    <reaction evidence="8">
        <text>a 2'-deoxycytidine in DNA + S-adenosyl-L-methionine = an N(4)-methyl-2'-deoxycytidine in DNA + S-adenosyl-L-homocysteine + H(+)</text>
        <dbReference type="Rhea" id="RHEA:16857"/>
        <dbReference type="Rhea" id="RHEA-COMP:11369"/>
        <dbReference type="Rhea" id="RHEA-COMP:13674"/>
        <dbReference type="ChEBI" id="CHEBI:15378"/>
        <dbReference type="ChEBI" id="CHEBI:57856"/>
        <dbReference type="ChEBI" id="CHEBI:59789"/>
        <dbReference type="ChEBI" id="CHEBI:85452"/>
        <dbReference type="ChEBI" id="CHEBI:137933"/>
        <dbReference type="EC" id="2.1.1.113"/>
    </reaction>
</comment>
<sequence length="694" mass="80613">MYSLFIENLIDPNDLRLNKLQFEDRVFHNWYRFVLSFPPHLVKKYLLQFELGENSVVLDPFCGTGTTLIEAKKLGLKSYGVEANPMAYFASKVKTNWQVDHEKLISHANEVFRNCVNFNNNNGNLLFFSKEQESILLKNSISPLPLHKCLVLYKEISRNKETDIKNVELLALAYVSVYVASNLKFGPEVGVSRKKKYDALVYENWFEKIQIMANDLKKFGELSSCNSLCYYDDSRNISNILPPLSVNAVITSPPYPNEKDYTRTTRLESVLLHFIKNKMELRQLKQKLIRSNTRNVYVNDNDDLFIGDNGKIKKISDEIERRRIALNKTSGFERLYHRVTKLYFGGMKRHLEDLKTVLKTGARLAYVIGDQASYLQVLIRTGELLAEIADNIGYDVINIDLFRTRQSTTTGEQLREEVVLLEWNGEKKMGAKKESRNRYDQLIEEVFYKHYKEGDTEVYFDRVEFEPLAKKLNIVFPKNLGDIVYSYRYRTELPLKISSLLNEGEEWVIRSVGKGKYVFFRSPIHRITPNPRLSKIKILDSTPEIIRRYALNDEQALLAILRYNRLVDIFSGVTCYSLQNHLRTFVPNIGQVETDELYIGVNKTGSQFILPVQAKGEKDQLGIVQIEQDFAVCESKFPNLKSRPIAAQFIQDDLIAMFEFEKSEDEITIKEEKHYKIVPNEKLSDQEIANYKRE</sequence>
<dbReference type="GO" id="GO:0009307">
    <property type="term" value="P:DNA restriction-modification system"/>
    <property type="evidence" value="ECO:0007669"/>
    <property type="project" value="UniProtKB-KW"/>
</dbReference>
<keyword evidence="4" id="KW-0808">Transferase</keyword>